<feature type="region of interest" description="2-C-methyl-D-erythritol 2,4-cyclodiphosphate synthase" evidence="14">
    <location>
        <begin position="255"/>
        <end position="409"/>
    </location>
</feature>
<dbReference type="InterPro" id="IPR026596">
    <property type="entry name" value="IspD/F"/>
</dbReference>
<dbReference type="InterPro" id="IPR034683">
    <property type="entry name" value="IspD/TarI"/>
</dbReference>
<dbReference type="GO" id="GO:0016114">
    <property type="term" value="P:terpenoid biosynthetic process"/>
    <property type="evidence" value="ECO:0007669"/>
    <property type="project" value="InterPro"/>
</dbReference>
<gene>
    <name evidence="14" type="primary">ispDF</name>
    <name evidence="16" type="ORF">JL106_03245</name>
</gene>
<evidence type="ECO:0000259" key="15">
    <source>
        <dbReference type="Pfam" id="PF02542"/>
    </source>
</evidence>
<keyword evidence="9 14" id="KW-0548">Nucleotidyltransferase</keyword>
<comment type="similarity">
    <text evidence="7">Belongs to the IspD/TarI cytidylyltransferase family. IspD subfamily.</text>
</comment>
<evidence type="ECO:0000256" key="5">
    <source>
        <dbReference type="ARBA" id="ARBA00004787"/>
    </source>
</evidence>
<feature type="site" description="Transition state stabilizer" evidence="14">
    <location>
        <position position="287"/>
    </location>
</feature>
<comment type="pathway">
    <text evidence="5 14">Isoprenoid biosynthesis; isopentenyl diphosphate biosynthesis via DXP pathway; isopentenyl diphosphate from 1-deoxy-D-xylulose 5-phosphate: step 2/6.</text>
</comment>
<accession>A0A938YAN6</accession>
<feature type="region of interest" description="2-C-methyl-D-erythritol 4-phosphate cytidylyltransferase" evidence="14">
    <location>
        <begin position="1"/>
        <end position="254"/>
    </location>
</feature>
<keyword evidence="8 14" id="KW-0808">Transferase</keyword>
<dbReference type="InterPro" id="IPR020555">
    <property type="entry name" value="MECDP_synthase_CS"/>
</dbReference>
<dbReference type="InterPro" id="IPR029044">
    <property type="entry name" value="Nucleotide-diphossugar_trans"/>
</dbReference>
<evidence type="ECO:0000313" key="16">
    <source>
        <dbReference type="EMBL" id="MBM9466294.1"/>
    </source>
</evidence>
<feature type="site" description="Transition state stabilizer" evidence="14">
    <location>
        <position position="15"/>
    </location>
</feature>
<dbReference type="Pfam" id="PF02542">
    <property type="entry name" value="YgbB"/>
    <property type="match status" value="1"/>
</dbReference>
<feature type="site" description="Positions MEP for the nucleophilic attack" evidence="14">
    <location>
        <position position="232"/>
    </location>
</feature>
<evidence type="ECO:0000256" key="11">
    <source>
        <dbReference type="ARBA" id="ARBA00023229"/>
    </source>
</evidence>
<dbReference type="GO" id="GO:0019288">
    <property type="term" value="P:isopentenyl diphosphate biosynthetic process, methylerythritol 4-phosphate pathway"/>
    <property type="evidence" value="ECO:0007669"/>
    <property type="project" value="UniProtKB-UniRule"/>
</dbReference>
<evidence type="ECO:0000256" key="12">
    <source>
        <dbReference type="ARBA" id="ARBA00023239"/>
    </source>
</evidence>
<name>A0A938YAN6_9ACTN</name>
<comment type="catalytic activity">
    <reaction evidence="1 14">
        <text>4-CDP-2-C-methyl-D-erythritol 2-phosphate = 2-C-methyl-D-erythritol 2,4-cyclic diphosphate + CMP</text>
        <dbReference type="Rhea" id="RHEA:23864"/>
        <dbReference type="ChEBI" id="CHEBI:57919"/>
        <dbReference type="ChEBI" id="CHEBI:58483"/>
        <dbReference type="ChEBI" id="CHEBI:60377"/>
        <dbReference type="EC" id="4.6.1.12"/>
    </reaction>
</comment>
<feature type="binding site" evidence="14">
    <location>
        <begin position="309"/>
        <end position="311"/>
    </location>
    <ligand>
        <name>4-CDP-2-C-methyl-D-erythritol 2-phosphate</name>
        <dbReference type="ChEBI" id="CHEBI:57919"/>
    </ligand>
</feature>
<evidence type="ECO:0000256" key="1">
    <source>
        <dbReference type="ARBA" id="ARBA00000200"/>
    </source>
</evidence>
<dbReference type="EC" id="4.6.1.12" evidence="14"/>
<comment type="similarity">
    <text evidence="14">In the N-terminal section; belongs to the IspD/TarI cytidylyltransferase family. IspD subfamily.</text>
</comment>
<dbReference type="Gene3D" id="3.30.1330.50">
    <property type="entry name" value="2-C-methyl-D-erythritol 2,4-cyclodiphosphate synthase"/>
    <property type="match status" value="1"/>
</dbReference>
<comment type="cofactor">
    <cofactor evidence="3 14">
        <name>a divalent metal cation</name>
        <dbReference type="ChEBI" id="CHEBI:60240"/>
    </cofactor>
</comment>
<dbReference type="NCBIfam" id="TIGR00151">
    <property type="entry name" value="ispF"/>
    <property type="match status" value="1"/>
</dbReference>
<dbReference type="CDD" id="cd00554">
    <property type="entry name" value="MECDP_synthase"/>
    <property type="match status" value="1"/>
</dbReference>
<dbReference type="Proteomes" id="UP000663792">
    <property type="component" value="Unassembled WGS sequence"/>
</dbReference>
<dbReference type="InterPro" id="IPR018294">
    <property type="entry name" value="ISPD_synthase_CS"/>
</dbReference>
<evidence type="ECO:0000256" key="6">
    <source>
        <dbReference type="ARBA" id="ARBA00008480"/>
    </source>
</evidence>
<dbReference type="PANTHER" id="PTHR43181">
    <property type="entry name" value="2-C-METHYL-D-ERYTHRITOL 2,4-CYCLODIPHOSPHATE SYNTHASE, CHLOROPLASTIC"/>
    <property type="match status" value="1"/>
</dbReference>
<keyword evidence="13 14" id="KW-0511">Multifunctional enzyme</keyword>
<keyword evidence="17" id="KW-1185">Reference proteome</keyword>
<dbReference type="RefSeq" id="WP_205259248.1">
    <property type="nucleotide sequence ID" value="NZ_JAERWK010000005.1"/>
</dbReference>
<dbReference type="GO" id="GO:0050518">
    <property type="term" value="F:2-C-methyl-D-erythritol 4-phosphate cytidylyltransferase activity"/>
    <property type="evidence" value="ECO:0007669"/>
    <property type="project" value="UniProtKB-UniRule"/>
</dbReference>
<keyword evidence="12 14" id="KW-0456">Lyase</keyword>
<sequence>MTVVALVPAAGLGIRLGRAEPKAFVRVGSSSLLQRSVRGLLDAGVDRVVVAVAADMLDRAREDLAEWLGAEGPAVLVVGGDDRVASVAAAARVAVHAADQAADHAGSALPVPDVVLVHDAARPFTPPEVVQRVVAAVRAGHPAVVPVLPVADTVRSVTADGTVVGVVDRSSLRLVQTPQGFRPDVLTRAHGLVGAAGLGIGPGAGSVTDDAGLVEALGLPVHVVPGDRAAFKITTPADLAEAQRMAQGDSAPDLRVGTGTDVHPVQVGRPCHLAGLFFDGVDGCAGHSDGDVAAHAVCDAVLGAAGLGDLGAVFGTDDPQWHGAAGVRLLAEVRRRVEAVGFRVLNASVQVVANTPRLSPRRAEAEQVLGAALGAPVSVAGTTTDGLGLTGRGEGRAALATALLVRRPS</sequence>
<evidence type="ECO:0000256" key="4">
    <source>
        <dbReference type="ARBA" id="ARBA00004709"/>
    </source>
</evidence>
<dbReference type="EC" id="2.7.7.60" evidence="14"/>
<evidence type="ECO:0000256" key="2">
    <source>
        <dbReference type="ARBA" id="ARBA00001282"/>
    </source>
</evidence>
<feature type="site" description="Positions MEP for the nucleophilic attack" evidence="14">
    <location>
        <position position="169"/>
    </location>
</feature>
<dbReference type="InterPro" id="IPR001228">
    <property type="entry name" value="IspD"/>
</dbReference>
<dbReference type="EMBL" id="JAERWK010000005">
    <property type="protein sequence ID" value="MBM9466294.1"/>
    <property type="molecule type" value="Genomic_DNA"/>
</dbReference>
<dbReference type="GO" id="GO:0008685">
    <property type="term" value="F:2-C-methyl-D-erythritol 2,4-cyclodiphosphate synthase activity"/>
    <property type="evidence" value="ECO:0007669"/>
    <property type="project" value="UniProtKB-UniRule"/>
</dbReference>
<organism evidence="16 17">
    <name type="scientific">Nakamurella leprariae</name>
    <dbReference type="NCBI Taxonomy" id="2803911"/>
    <lineage>
        <taxon>Bacteria</taxon>
        <taxon>Bacillati</taxon>
        <taxon>Actinomycetota</taxon>
        <taxon>Actinomycetes</taxon>
        <taxon>Nakamurellales</taxon>
        <taxon>Nakamurellaceae</taxon>
        <taxon>Nakamurella</taxon>
    </lineage>
</organism>
<evidence type="ECO:0000256" key="3">
    <source>
        <dbReference type="ARBA" id="ARBA00001968"/>
    </source>
</evidence>
<keyword evidence="10 14" id="KW-0479">Metal-binding</keyword>
<feature type="binding site" evidence="14">
    <location>
        <position position="392"/>
    </location>
    <ligand>
        <name>4-CDP-2-C-methyl-D-erythritol 2-phosphate</name>
        <dbReference type="ChEBI" id="CHEBI:57919"/>
    </ligand>
</feature>
<comment type="function">
    <text evidence="14">Bifunctional enzyme that catalyzes the formation of 4-diphosphocytidyl-2-C-methyl-D-erythritol from CTP and 2-C-methyl-D-erythritol 4-phosphate (MEP) (IspD), and catalyzes the conversion of 4-diphosphocytidyl-2-C-methyl-D-erythritol 2-phosphate (CDP-ME2P) to 2-C-methyl-D-erythritol 2,4-cyclodiphosphate (ME-CPP) with a corresponding release of cytidine 5-monophosphate (CMP) (IspF).</text>
</comment>
<keyword evidence="11 14" id="KW-0414">Isoprene biosynthesis</keyword>
<feature type="binding site" evidence="14">
    <location>
        <position position="295"/>
    </location>
    <ligand>
        <name>a divalent metal cation</name>
        <dbReference type="ChEBI" id="CHEBI:60240"/>
    </ligand>
</feature>
<comment type="similarity">
    <text evidence="14">In the C-terminal section; belongs to the IspF family.</text>
</comment>
<dbReference type="HAMAP" id="MF_00108">
    <property type="entry name" value="IspD"/>
    <property type="match status" value="1"/>
</dbReference>
<dbReference type="GO" id="GO:0046872">
    <property type="term" value="F:metal ion binding"/>
    <property type="evidence" value="ECO:0007669"/>
    <property type="project" value="UniProtKB-KW"/>
</dbReference>
<comment type="similarity">
    <text evidence="6">Belongs to the IspF family.</text>
</comment>
<evidence type="ECO:0000313" key="17">
    <source>
        <dbReference type="Proteomes" id="UP000663792"/>
    </source>
</evidence>
<protein>
    <recommendedName>
        <fullName evidence="14">Bifunctional enzyme IspD/IspF</fullName>
    </recommendedName>
    <domain>
        <recommendedName>
            <fullName evidence="14">2-C-methyl-D-erythritol 4-phosphate cytidylyltransferase</fullName>
            <ecNumber evidence="14">2.7.7.60</ecNumber>
        </recommendedName>
        <alternativeName>
            <fullName evidence="14">4-diphosphocytidyl-2C-methyl-D-erythritol synthase</fullName>
        </alternativeName>
        <alternativeName>
            <fullName evidence="14">MEP cytidylyltransferase</fullName>
            <shortName evidence="14">MCT</shortName>
        </alternativeName>
    </domain>
    <domain>
        <recommendedName>
            <fullName evidence="14">2-C-methyl-D-erythritol 2,4-cyclodiphosphate synthase</fullName>
            <shortName evidence="14">MECDP-synthase</shortName>
            <shortName evidence="14">MECPP-synthase</shortName>
            <shortName evidence="14">MECPS</shortName>
            <ecNumber evidence="14">4.6.1.12</ecNumber>
        </recommendedName>
    </domain>
</protein>
<dbReference type="SUPFAM" id="SSF69765">
    <property type="entry name" value="IpsF-like"/>
    <property type="match status" value="1"/>
</dbReference>
<evidence type="ECO:0000256" key="7">
    <source>
        <dbReference type="ARBA" id="ARBA00009789"/>
    </source>
</evidence>
<dbReference type="FunFam" id="3.30.1330.50:FF:000003">
    <property type="entry name" value="2-C-methyl-D-erythritol 2,4-cyclodiphosphate synthase"/>
    <property type="match status" value="1"/>
</dbReference>
<comment type="caution">
    <text evidence="16">The sequence shown here is derived from an EMBL/GenBank/DDBJ whole genome shotgun (WGS) entry which is preliminary data.</text>
</comment>
<evidence type="ECO:0000256" key="10">
    <source>
        <dbReference type="ARBA" id="ARBA00022723"/>
    </source>
</evidence>
<feature type="binding site" evidence="14">
    <location>
        <begin position="261"/>
        <end position="263"/>
    </location>
    <ligand>
        <name>4-CDP-2-C-methyl-D-erythritol 2-phosphate</name>
        <dbReference type="ChEBI" id="CHEBI:57919"/>
    </ligand>
</feature>
<dbReference type="InterPro" id="IPR003526">
    <property type="entry name" value="MECDP_synthase"/>
</dbReference>
<evidence type="ECO:0000256" key="13">
    <source>
        <dbReference type="ARBA" id="ARBA00023268"/>
    </source>
</evidence>
<dbReference type="AlphaFoldDB" id="A0A938YAN6"/>
<dbReference type="Pfam" id="PF01128">
    <property type="entry name" value="IspD"/>
    <property type="match status" value="1"/>
</dbReference>
<evidence type="ECO:0000256" key="9">
    <source>
        <dbReference type="ARBA" id="ARBA00022695"/>
    </source>
</evidence>
<dbReference type="PROSITE" id="PS01295">
    <property type="entry name" value="ISPD"/>
    <property type="match status" value="1"/>
</dbReference>
<dbReference type="PROSITE" id="PS01350">
    <property type="entry name" value="ISPF"/>
    <property type="match status" value="1"/>
</dbReference>
<comment type="pathway">
    <text evidence="4 14">Isoprenoid biosynthesis; isopentenyl diphosphate biosynthesis via DXP pathway; isopentenyl diphosphate from 1-deoxy-D-xylulose 5-phosphate: step 4/6.</text>
</comment>
<dbReference type="HAMAP" id="MF_00107">
    <property type="entry name" value="IspF"/>
    <property type="match status" value="1"/>
</dbReference>
<feature type="site" description="Transition state stabilizer" evidence="14">
    <location>
        <position position="383"/>
    </location>
</feature>
<feature type="site" description="Transition state stabilizer" evidence="14">
    <location>
        <position position="22"/>
    </location>
</feature>
<evidence type="ECO:0000256" key="14">
    <source>
        <dbReference type="HAMAP-Rule" id="MF_01520"/>
    </source>
</evidence>
<dbReference type="Gene3D" id="3.90.550.10">
    <property type="entry name" value="Spore Coat Polysaccharide Biosynthesis Protein SpsA, Chain A"/>
    <property type="match status" value="1"/>
</dbReference>
<dbReference type="HAMAP" id="MF_01520">
    <property type="entry name" value="IspDF"/>
    <property type="match status" value="1"/>
</dbReference>
<feature type="binding site" evidence="14">
    <location>
        <position position="261"/>
    </location>
    <ligand>
        <name>a divalent metal cation</name>
        <dbReference type="ChEBI" id="CHEBI:60240"/>
    </ligand>
</feature>
<comment type="caution">
    <text evidence="14">Lacks conserved residue(s) required for the propagation of feature annotation.</text>
</comment>
<dbReference type="SUPFAM" id="SSF53448">
    <property type="entry name" value="Nucleotide-diphospho-sugar transferases"/>
    <property type="match status" value="1"/>
</dbReference>
<feature type="domain" description="2-C-methyl-D-erythritol 2,4-cyclodiphosphate synthase" evidence="15">
    <location>
        <begin position="254"/>
        <end position="404"/>
    </location>
</feature>
<reference evidence="16" key="1">
    <citation type="submission" date="2021-01" db="EMBL/GenBank/DDBJ databases">
        <title>YIM 132084 draft genome.</title>
        <authorList>
            <person name="An D."/>
        </authorList>
    </citation>
    <scope>NUCLEOTIDE SEQUENCE</scope>
    <source>
        <strain evidence="16">YIM 132084</strain>
    </source>
</reference>
<feature type="binding site" evidence="14">
    <location>
        <begin position="382"/>
        <end position="385"/>
    </location>
    <ligand>
        <name>4-CDP-2-C-methyl-D-erythritol 2-phosphate</name>
        <dbReference type="ChEBI" id="CHEBI:57919"/>
    </ligand>
</feature>
<dbReference type="InterPro" id="IPR036571">
    <property type="entry name" value="MECDP_synthase_sf"/>
</dbReference>
<feature type="binding site" evidence="14">
    <location>
        <position position="263"/>
    </location>
    <ligand>
        <name>a divalent metal cation</name>
        <dbReference type="ChEBI" id="CHEBI:60240"/>
    </ligand>
</feature>
<evidence type="ECO:0000256" key="8">
    <source>
        <dbReference type="ARBA" id="ARBA00022679"/>
    </source>
</evidence>
<dbReference type="PANTHER" id="PTHR43181:SF1">
    <property type="entry name" value="2-C-METHYL-D-ERYTHRITOL 2,4-CYCLODIPHOSPHATE SYNTHASE, CHLOROPLASTIC"/>
    <property type="match status" value="1"/>
</dbReference>
<feature type="binding site" evidence="14">
    <location>
        <begin position="287"/>
        <end position="288"/>
    </location>
    <ligand>
        <name>4-CDP-2-C-methyl-D-erythritol 2-phosphate</name>
        <dbReference type="ChEBI" id="CHEBI:57919"/>
    </ligand>
</feature>
<comment type="catalytic activity">
    <reaction evidence="2 14">
        <text>2-C-methyl-D-erythritol 4-phosphate + CTP + H(+) = 4-CDP-2-C-methyl-D-erythritol + diphosphate</text>
        <dbReference type="Rhea" id="RHEA:13429"/>
        <dbReference type="ChEBI" id="CHEBI:15378"/>
        <dbReference type="ChEBI" id="CHEBI:33019"/>
        <dbReference type="ChEBI" id="CHEBI:37563"/>
        <dbReference type="ChEBI" id="CHEBI:57823"/>
        <dbReference type="ChEBI" id="CHEBI:58262"/>
        <dbReference type="EC" id="2.7.7.60"/>
    </reaction>
</comment>
<proteinExistence type="inferred from homology"/>